<evidence type="ECO:0000313" key="2">
    <source>
        <dbReference type="Proteomes" id="UP000076552"/>
    </source>
</evidence>
<dbReference type="AlphaFoldDB" id="A0A166P767"/>
<protein>
    <submittedName>
        <fullName evidence="1">Cis-3-chloroacrylic acid dehydrogenase</fullName>
    </submittedName>
</protein>
<accession>A0A166P767</accession>
<evidence type="ECO:0000313" key="1">
    <source>
        <dbReference type="EMBL" id="KZL66448.1"/>
    </source>
</evidence>
<reference evidence="1 2" key="1">
    <citation type="submission" date="2015-06" db="EMBL/GenBank/DDBJ databases">
        <title>Survival trade-offs in plant roots during colonization by closely related pathogenic and mutualistic fungi.</title>
        <authorList>
            <person name="Hacquard S."/>
            <person name="Kracher B."/>
            <person name="Hiruma K."/>
            <person name="Weinman A."/>
            <person name="Muench P."/>
            <person name="Garrido Oter R."/>
            <person name="Ver Loren van Themaat E."/>
            <person name="Dallerey J.-F."/>
            <person name="Damm U."/>
            <person name="Henrissat B."/>
            <person name="Lespinet O."/>
            <person name="Thon M."/>
            <person name="Kemen E."/>
            <person name="McHardy A.C."/>
            <person name="Schulze-Lefert P."/>
            <person name="O'Connell R.J."/>
        </authorList>
    </citation>
    <scope>NUCLEOTIDE SEQUENCE [LARGE SCALE GENOMIC DNA]</scope>
    <source>
        <strain evidence="1 2">0861</strain>
    </source>
</reference>
<gene>
    <name evidence="1" type="ORF">CT0861_01938</name>
</gene>
<proteinExistence type="predicted"/>
<organism evidence="1 2">
    <name type="scientific">Colletotrichum tofieldiae</name>
    <dbReference type="NCBI Taxonomy" id="708197"/>
    <lineage>
        <taxon>Eukaryota</taxon>
        <taxon>Fungi</taxon>
        <taxon>Dikarya</taxon>
        <taxon>Ascomycota</taxon>
        <taxon>Pezizomycotina</taxon>
        <taxon>Sordariomycetes</taxon>
        <taxon>Hypocreomycetidae</taxon>
        <taxon>Glomerellales</taxon>
        <taxon>Glomerellaceae</taxon>
        <taxon>Colletotrichum</taxon>
        <taxon>Colletotrichum spaethianum species complex</taxon>
    </lineage>
</organism>
<keyword evidence="2" id="KW-1185">Reference proteome</keyword>
<dbReference type="Gene3D" id="3.30.429.10">
    <property type="entry name" value="Macrophage Migration Inhibitory Factor"/>
    <property type="match status" value="1"/>
</dbReference>
<name>A0A166P767_9PEZI</name>
<dbReference type="EMBL" id="LFIV01000177">
    <property type="protein sequence ID" value="KZL66448.1"/>
    <property type="molecule type" value="Genomic_DNA"/>
</dbReference>
<dbReference type="Proteomes" id="UP000076552">
    <property type="component" value="Unassembled WGS sequence"/>
</dbReference>
<dbReference type="InterPro" id="IPR014347">
    <property type="entry name" value="Tautomerase/MIF_sf"/>
</dbReference>
<sequence length="108" mass="12152">MLSPRLGATPPRPDHALIVLPLTIIQLQNTIAFNTPELFVHANFSNQNAEYDDLTYFIVVKLHSGISNCIITWARTSASRNKEEFDNLAAVVEDAWKNSNRLLTIKLC</sequence>
<comment type="caution">
    <text evidence="1">The sequence shown here is derived from an EMBL/GenBank/DDBJ whole genome shotgun (WGS) entry which is preliminary data.</text>
</comment>